<dbReference type="EMBL" id="CM042883">
    <property type="protein sequence ID" value="KAI4376301.1"/>
    <property type="molecule type" value="Genomic_DNA"/>
</dbReference>
<gene>
    <name evidence="1" type="ORF">MLD38_014081</name>
</gene>
<reference evidence="2" key="1">
    <citation type="journal article" date="2023" name="Front. Plant Sci.">
        <title>Chromosomal-level genome assembly of Melastoma candidum provides insights into trichome evolution.</title>
        <authorList>
            <person name="Zhong Y."/>
            <person name="Wu W."/>
            <person name="Sun C."/>
            <person name="Zou P."/>
            <person name="Liu Y."/>
            <person name="Dai S."/>
            <person name="Zhou R."/>
        </authorList>
    </citation>
    <scope>NUCLEOTIDE SEQUENCE [LARGE SCALE GENOMIC DNA]</scope>
</reference>
<organism evidence="1 2">
    <name type="scientific">Melastoma candidum</name>
    <dbReference type="NCBI Taxonomy" id="119954"/>
    <lineage>
        <taxon>Eukaryota</taxon>
        <taxon>Viridiplantae</taxon>
        <taxon>Streptophyta</taxon>
        <taxon>Embryophyta</taxon>
        <taxon>Tracheophyta</taxon>
        <taxon>Spermatophyta</taxon>
        <taxon>Magnoliopsida</taxon>
        <taxon>eudicotyledons</taxon>
        <taxon>Gunneridae</taxon>
        <taxon>Pentapetalae</taxon>
        <taxon>rosids</taxon>
        <taxon>malvids</taxon>
        <taxon>Myrtales</taxon>
        <taxon>Melastomataceae</taxon>
        <taxon>Melastomatoideae</taxon>
        <taxon>Melastomateae</taxon>
        <taxon>Melastoma</taxon>
    </lineage>
</organism>
<evidence type="ECO:0000313" key="2">
    <source>
        <dbReference type="Proteomes" id="UP001057402"/>
    </source>
</evidence>
<evidence type="ECO:0000313" key="1">
    <source>
        <dbReference type="EMBL" id="KAI4376301.1"/>
    </source>
</evidence>
<accession>A0ACB9RDH3</accession>
<sequence>MASIRRTLSPVARPVSAVNGEACGVASPLSRSSATPHNQASSGGAISPLMRLFDSLALAVGLSPQRSSRPFERSKPKVQNWRKAILHFFIFFTLGMFIGLSQFALMSGPTSSIQNHDDLSVEVIAADISHYQSTDVKLAPHSEELVLGRFTAPGYTVDSPIVEHGERNGSKLLIVVTPTQTEALQAYYLNRLANTLKLVSPPLLWIVVEMTSQSPETANILRKTGLIYRHLVCNKNLSGIVDRKIQQRNVAVAHIETHHLDGILYFADQNGVYLVDMFEQMRQIRRFGTWMAAAISADKGSVLLEGAVCNGTGVVGWHMDEKRRGSRRFYADLAGIALNSTMIWDLKRWHRPTLEPIRQIDALNDGKSASSFIEQIMEDESQMECSMEYCSSVTAWHLYAADMSSSSYPRGWTMKHNLDAIVSLS</sequence>
<name>A0ACB9RDH3_9MYRT</name>
<comment type="caution">
    <text evidence="1">The sequence shown here is derived from an EMBL/GenBank/DDBJ whole genome shotgun (WGS) entry which is preliminary data.</text>
</comment>
<keyword evidence="2" id="KW-1185">Reference proteome</keyword>
<proteinExistence type="predicted"/>
<protein>
    <submittedName>
        <fullName evidence="1">Uncharacterized protein</fullName>
    </submittedName>
</protein>
<dbReference type="Proteomes" id="UP001057402">
    <property type="component" value="Chromosome 4"/>
</dbReference>